<name>A0A6S6SCI0_9GAMM</name>
<sequence>MSDTSHFHVFIPEVFAPLALWRQDFSFEADSPALMALLAKYQHRSIPVKGLERSVLHWLGVDVSAQLPWAALRHQFESDGMYDLPLMCADPVFMRTGSDTVELDLQPPELSREEVEKLLASLNKHLAQDGLVLKAFHPQRWYLYQLDDSFSRDLPVTTPLSEAGVGNVFPYLPQSSDKYWAQLFNELQMLLHTQPVNQQREAKGLPPVNGLWLWGEGSAGNTDLKPVSAVYGGGLCGQVVAKWVGVSWSPKVALGRMVQPGNVLVIPDQLLQPALSEYPESWQAALSGLEGIFSELLAEQRAGHCEVSLYDAAGNSWLCQQRGRWPFGGRKMAVWSEFA</sequence>
<evidence type="ECO:0000313" key="1">
    <source>
        <dbReference type="EMBL" id="CAA6802754.1"/>
    </source>
</evidence>
<organism evidence="1">
    <name type="scientific">uncultured Thiotrichaceae bacterium</name>
    <dbReference type="NCBI Taxonomy" id="298394"/>
    <lineage>
        <taxon>Bacteria</taxon>
        <taxon>Pseudomonadati</taxon>
        <taxon>Pseudomonadota</taxon>
        <taxon>Gammaproteobacteria</taxon>
        <taxon>Thiotrichales</taxon>
        <taxon>Thiotrichaceae</taxon>
        <taxon>environmental samples</taxon>
    </lineage>
</organism>
<dbReference type="EMBL" id="CACVAT010000047">
    <property type="protein sequence ID" value="CAA6802754.1"/>
    <property type="molecule type" value="Genomic_DNA"/>
</dbReference>
<evidence type="ECO:0008006" key="2">
    <source>
        <dbReference type="Google" id="ProtNLM"/>
    </source>
</evidence>
<reference evidence="1" key="1">
    <citation type="submission" date="2020-01" db="EMBL/GenBank/DDBJ databases">
        <authorList>
            <person name="Meier V. D."/>
            <person name="Meier V D."/>
        </authorList>
    </citation>
    <scope>NUCLEOTIDE SEQUENCE</scope>
    <source>
        <strain evidence="1">HLG_WM_MAG_09</strain>
    </source>
</reference>
<dbReference type="AlphaFoldDB" id="A0A6S6SCI0"/>
<accession>A0A6S6SCI0</accession>
<proteinExistence type="predicted"/>
<gene>
    <name evidence="1" type="ORF">HELGO_WM29228</name>
</gene>
<protein>
    <recommendedName>
        <fullName evidence="2">Regulatory protein, RpfE type</fullName>
    </recommendedName>
</protein>